<dbReference type="Gene3D" id="3.40.50.720">
    <property type="entry name" value="NAD(P)-binding Rossmann-like Domain"/>
    <property type="match status" value="1"/>
</dbReference>
<dbReference type="Pfam" id="PF01370">
    <property type="entry name" value="Epimerase"/>
    <property type="match status" value="1"/>
</dbReference>
<keyword evidence="5" id="KW-1185">Reference proteome</keyword>
<accession>A0AAD4KIX1</accession>
<comment type="caution">
    <text evidence="4">The sequence shown here is derived from an EMBL/GenBank/DDBJ whole genome shotgun (WGS) entry which is preliminary data.</text>
</comment>
<sequence>MPPQHLVLPSGSWILVTGANGYIGSQIVNSFLALGYRVRGTVRTPKPWLDSYFTEKYGDGKFESVVVPMLDAEDAFKGPMQGISGVVHVATEVSFNPDPQHVIPQMKVAMENILNTAAAEESVRRVVFTSSAGAVLIPRPNEEIIVDVDTWNDFAVQGAWDPNSPEDFRGALVYCASKVEAERTAWKFMEEKKPNFTFNSVIPNVNFGRILHPEIRGSSMGGVRELLKGEARVAKLLIAQWFVDVEDTAKIHTIALLDPEVSSERIFAFAATYTWTEILGILRRLRPSNDKIPATPENEGHDLSKILPAKRAEQLLERFYGKGWTKLEDSIAAGIDGFE</sequence>
<protein>
    <submittedName>
        <fullName evidence="4">Cinnamoyl-CoA reductase</fullName>
    </submittedName>
</protein>
<comment type="similarity">
    <text evidence="2">Belongs to the NAD(P)-dependent epimerase/dehydratase family. Dihydroflavonol-4-reductase subfamily.</text>
</comment>
<evidence type="ECO:0000313" key="5">
    <source>
        <dbReference type="Proteomes" id="UP001201262"/>
    </source>
</evidence>
<dbReference type="GO" id="GO:0016616">
    <property type="term" value="F:oxidoreductase activity, acting on the CH-OH group of donors, NAD or NADP as acceptor"/>
    <property type="evidence" value="ECO:0007669"/>
    <property type="project" value="TreeGrafter"/>
</dbReference>
<dbReference type="PANTHER" id="PTHR10366:SF562">
    <property type="entry name" value="ALDEHYDE REDUCTASE II (AFU_ORTHOLOGUE AFUA_1G11360)"/>
    <property type="match status" value="1"/>
</dbReference>
<dbReference type="PANTHER" id="PTHR10366">
    <property type="entry name" value="NAD DEPENDENT EPIMERASE/DEHYDRATASE"/>
    <property type="match status" value="1"/>
</dbReference>
<dbReference type="InterPro" id="IPR050425">
    <property type="entry name" value="NAD(P)_dehydrat-like"/>
</dbReference>
<keyword evidence="1" id="KW-0560">Oxidoreductase</keyword>
<gene>
    <name evidence="4" type="ORF">BGW36DRAFT_330364</name>
</gene>
<dbReference type="SUPFAM" id="SSF51735">
    <property type="entry name" value="NAD(P)-binding Rossmann-fold domains"/>
    <property type="match status" value="1"/>
</dbReference>
<dbReference type="GeneID" id="70243101"/>
<organism evidence="4 5">
    <name type="scientific">Talaromyces proteolyticus</name>
    <dbReference type="NCBI Taxonomy" id="1131652"/>
    <lineage>
        <taxon>Eukaryota</taxon>
        <taxon>Fungi</taxon>
        <taxon>Dikarya</taxon>
        <taxon>Ascomycota</taxon>
        <taxon>Pezizomycotina</taxon>
        <taxon>Eurotiomycetes</taxon>
        <taxon>Eurotiomycetidae</taxon>
        <taxon>Eurotiales</taxon>
        <taxon>Trichocomaceae</taxon>
        <taxon>Talaromyces</taxon>
        <taxon>Talaromyces sect. Bacilispori</taxon>
    </lineage>
</organism>
<dbReference type="AlphaFoldDB" id="A0AAD4KIX1"/>
<evidence type="ECO:0000256" key="2">
    <source>
        <dbReference type="ARBA" id="ARBA00023445"/>
    </source>
</evidence>
<dbReference type="EMBL" id="JAJTJA010000015">
    <property type="protein sequence ID" value="KAH8689555.1"/>
    <property type="molecule type" value="Genomic_DNA"/>
</dbReference>
<evidence type="ECO:0000259" key="3">
    <source>
        <dbReference type="Pfam" id="PF01370"/>
    </source>
</evidence>
<dbReference type="InterPro" id="IPR036291">
    <property type="entry name" value="NAD(P)-bd_dom_sf"/>
</dbReference>
<evidence type="ECO:0000313" key="4">
    <source>
        <dbReference type="EMBL" id="KAH8689555.1"/>
    </source>
</evidence>
<dbReference type="RefSeq" id="XP_046065909.1">
    <property type="nucleotide sequence ID" value="XM_046212814.1"/>
</dbReference>
<evidence type="ECO:0000256" key="1">
    <source>
        <dbReference type="ARBA" id="ARBA00023002"/>
    </source>
</evidence>
<dbReference type="InterPro" id="IPR001509">
    <property type="entry name" value="Epimerase_deHydtase"/>
</dbReference>
<reference evidence="4" key="1">
    <citation type="submission" date="2021-12" db="EMBL/GenBank/DDBJ databases">
        <title>Convergent genome expansion in fungi linked to evolution of root-endophyte symbiosis.</title>
        <authorList>
            <consortium name="DOE Joint Genome Institute"/>
            <person name="Ke Y.-H."/>
            <person name="Bonito G."/>
            <person name="Liao H.-L."/>
            <person name="Looney B."/>
            <person name="Rojas-Flechas A."/>
            <person name="Nash J."/>
            <person name="Hameed K."/>
            <person name="Schadt C."/>
            <person name="Martin F."/>
            <person name="Crous P.W."/>
            <person name="Miettinen O."/>
            <person name="Magnuson J.K."/>
            <person name="Labbe J."/>
            <person name="Jacobson D."/>
            <person name="Doktycz M.J."/>
            <person name="Veneault-Fourrey C."/>
            <person name="Kuo A."/>
            <person name="Mondo S."/>
            <person name="Calhoun S."/>
            <person name="Riley R."/>
            <person name="Ohm R."/>
            <person name="LaButti K."/>
            <person name="Andreopoulos B."/>
            <person name="Pangilinan J."/>
            <person name="Nolan M."/>
            <person name="Tritt A."/>
            <person name="Clum A."/>
            <person name="Lipzen A."/>
            <person name="Daum C."/>
            <person name="Barry K."/>
            <person name="Grigoriev I.V."/>
            <person name="Vilgalys R."/>
        </authorList>
    </citation>
    <scope>NUCLEOTIDE SEQUENCE</scope>
    <source>
        <strain evidence="4">PMI_201</strain>
    </source>
</reference>
<proteinExistence type="inferred from homology"/>
<dbReference type="Proteomes" id="UP001201262">
    <property type="component" value="Unassembled WGS sequence"/>
</dbReference>
<name>A0AAD4KIX1_9EURO</name>
<feature type="domain" description="NAD-dependent epimerase/dehydratase" evidence="3">
    <location>
        <begin position="14"/>
        <end position="261"/>
    </location>
</feature>